<feature type="transmembrane region" description="Helical" evidence="8">
    <location>
        <begin position="315"/>
        <end position="336"/>
    </location>
</feature>
<evidence type="ECO:0000256" key="3">
    <source>
        <dbReference type="ARBA" id="ARBA00022448"/>
    </source>
</evidence>
<keyword evidence="3" id="KW-0813">Transport</keyword>
<dbReference type="PANTHER" id="PTHR21716:SF53">
    <property type="entry name" value="PERMEASE PERM-RELATED"/>
    <property type="match status" value="1"/>
</dbReference>
<keyword evidence="4" id="KW-1003">Cell membrane</keyword>
<dbReference type="PANTHER" id="PTHR21716">
    <property type="entry name" value="TRANSMEMBRANE PROTEIN"/>
    <property type="match status" value="1"/>
</dbReference>
<evidence type="ECO:0000256" key="1">
    <source>
        <dbReference type="ARBA" id="ARBA00004651"/>
    </source>
</evidence>
<dbReference type="EMBL" id="JBBJCI010000366">
    <property type="protein sequence ID" value="KAK7232757.1"/>
    <property type="molecule type" value="Genomic_DNA"/>
</dbReference>
<comment type="similarity">
    <text evidence="2">Belongs to the autoinducer-2 exporter (AI-2E) (TC 2.A.86) family.</text>
</comment>
<comment type="caution">
    <text evidence="9">The sequence shown here is derived from an EMBL/GenBank/DDBJ whole genome shotgun (WGS) entry which is preliminary data.</text>
</comment>
<keyword evidence="6 8" id="KW-1133">Transmembrane helix</keyword>
<comment type="subcellular location">
    <subcellularLocation>
        <location evidence="1">Cell membrane</location>
        <topology evidence="1">Multi-pass membrane protein</topology>
    </subcellularLocation>
</comment>
<reference evidence="9 10" key="1">
    <citation type="submission" date="2024-03" db="EMBL/GenBank/DDBJ databases">
        <title>Aureococcus anophagefferens CCMP1851 and Kratosvirus quantuckense: Draft genome of a second virus-susceptible host strain in the model system.</title>
        <authorList>
            <person name="Chase E."/>
            <person name="Truchon A.R."/>
            <person name="Schepens W."/>
            <person name="Wilhelm S.W."/>
        </authorList>
    </citation>
    <scope>NUCLEOTIDE SEQUENCE [LARGE SCALE GENOMIC DNA]</scope>
    <source>
        <strain evidence="9 10">CCMP1851</strain>
    </source>
</reference>
<keyword evidence="7 8" id="KW-0472">Membrane</keyword>
<evidence type="ECO:0000256" key="4">
    <source>
        <dbReference type="ARBA" id="ARBA00022475"/>
    </source>
</evidence>
<keyword evidence="10" id="KW-1185">Reference proteome</keyword>
<evidence type="ECO:0000256" key="2">
    <source>
        <dbReference type="ARBA" id="ARBA00009773"/>
    </source>
</evidence>
<evidence type="ECO:0000256" key="7">
    <source>
        <dbReference type="ARBA" id="ARBA00023136"/>
    </source>
</evidence>
<gene>
    <name evidence="9" type="ORF">SO694_00037138</name>
</gene>
<dbReference type="InterPro" id="IPR002549">
    <property type="entry name" value="AI-2E-like"/>
</dbReference>
<feature type="transmembrane region" description="Helical" evidence="8">
    <location>
        <begin position="140"/>
        <end position="163"/>
    </location>
</feature>
<evidence type="ECO:0000256" key="5">
    <source>
        <dbReference type="ARBA" id="ARBA00022692"/>
    </source>
</evidence>
<accession>A0ABR1FKZ8</accession>
<feature type="transmembrane region" description="Helical" evidence="8">
    <location>
        <begin position="348"/>
        <end position="370"/>
    </location>
</feature>
<feature type="transmembrane region" description="Helical" evidence="8">
    <location>
        <begin position="390"/>
        <end position="416"/>
    </location>
</feature>
<evidence type="ECO:0000313" key="9">
    <source>
        <dbReference type="EMBL" id="KAK7232757.1"/>
    </source>
</evidence>
<evidence type="ECO:0000256" key="6">
    <source>
        <dbReference type="ARBA" id="ARBA00022989"/>
    </source>
</evidence>
<name>A0ABR1FKZ8_AURAN</name>
<keyword evidence="5 8" id="KW-0812">Transmembrane</keyword>
<feature type="transmembrane region" description="Helical" evidence="8">
    <location>
        <begin position="290"/>
        <end position="309"/>
    </location>
</feature>
<evidence type="ECO:0000256" key="8">
    <source>
        <dbReference type="SAM" id="Phobius"/>
    </source>
</evidence>
<organism evidence="9 10">
    <name type="scientific">Aureococcus anophagefferens</name>
    <name type="common">Harmful bloom alga</name>
    <dbReference type="NCBI Taxonomy" id="44056"/>
    <lineage>
        <taxon>Eukaryota</taxon>
        <taxon>Sar</taxon>
        <taxon>Stramenopiles</taxon>
        <taxon>Ochrophyta</taxon>
        <taxon>Pelagophyceae</taxon>
        <taxon>Pelagomonadales</taxon>
        <taxon>Pelagomonadaceae</taxon>
        <taxon>Aureococcus</taxon>
    </lineage>
</organism>
<protein>
    <recommendedName>
        <fullName evidence="11">AI-2E family transporter</fullName>
    </recommendedName>
</protein>
<dbReference type="Pfam" id="PF01594">
    <property type="entry name" value="AI-2E_transport"/>
    <property type="match status" value="1"/>
</dbReference>
<sequence length="461" mass="50235">MAAYDSESGGYFKDGAGEPMIQRLGSEDDLHHRRGTIRFGALNASQHDLEERLRTVCLVICAMGVLSYGLAKLKFALVPLVLSMSLKYLLQPMIDALTRKHRRYDRDEEEKWDARCARFGAVGAAVRAARRRSRAAALPHWLAVLVSLLVALAFLGGVCAVVTESVRDFTSRADAYAEQVQNFLVHIVRWMDRQGIDRKWRKSQSLEKVADKLELSSWVTATVFGLGEGLLSLLSTTALVILFTLYLLLTPTGLGEERAAPGSPGPPPSKESSFTKRVDKQINAYIKGKIALSFLVGVLTAALLCALRVDLWLAFSVVAFFANFIPNIGAVVAVVLPMPVVLIDPSGSLFNSFLAFTSLVVMHAVVGNVVEPILFGHSMKLHPVVVLLSLMIWGFLWGIPGCVLAVPITAILRIYLASIDHPLALALANILDGFARPVAAFIPAETEGHTPSRRPRASTSL</sequence>
<dbReference type="Proteomes" id="UP001363151">
    <property type="component" value="Unassembled WGS sequence"/>
</dbReference>
<feature type="transmembrane region" description="Helical" evidence="8">
    <location>
        <begin position="230"/>
        <end position="249"/>
    </location>
</feature>
<evidence type="ECO:0000313" key="10">
    <source>
        <dbReference type="Proteomes" id="UP001363151"/>
    </source>
</evidence>
<evidence type="ECO:0008006" key="11">
    <source>
        <dbReference type="Google" id="ProtNLM"/>
    </source>
</evidence>
<proteinExistence type="inferred from homology"/>